<dbReference type="Proteomes" id="UP001231109">
    <property type="component" value="Unassembled WGS sequence"/>
</dbReference>
<dbReference type="CDD" id="cd16376">
    <property type="entry name" value="Avd_like"/>
    <property type="match status" value="1"/>
</dbReference>
<accession>A0ABT9I1S3</accession>
<name>A0ABT9I1S3_9GAMM</name>
<evidence type="ECO:0000259" key="1">
    <source>
        <dbReference type="Pfam" id="PF22296"/>
    </source>
</evidence>
<sequence length="136" mass="15730">MTQRQGPRYKSLPVWRDATRFMVEIELAVKQFPRYHKYTLGSELRQQAMSICRLVARAGQANELNEREQCLKQLVWQVEDLKVRLQLAKELEAFASFAQFQRLAEQAVALGKQSGGWWKRARSAVQASSYKGEVRA</sequence>
<dbReference type="RefSeq" id="WP_305976700.1">
    <property type="nucleotide sequence ID" value="NZ_JAPJDZ010000045.1"/>
</dbReference>
<proteinExistence type="predicted"/>
<comment type="caution">
    <text evidence="2">The sequence shown here is derived from an EMBL/GenBank/DDBJ whole genome shotgun (WGS) entry which is preliminary data.</text>
</comment>
<dbReference type="InterPro" id="IPR012657">
    <property type="entry name" value="23S_rRNA-intervening_sequence"/>
</dbReference>
<dbReference type="InterPro" id="IPR055360">
    <property type="entry name" value="bAvd"/>
</dbReference>
<gene>
    <name evidence="2" type="ORF">ORJ04_15380</name>
</gene>
<organism evidence="2 3">
    <name type="scientific">Rheinheimera baltica</name>
    <dbReference type="NCBI Taxonomy" id="67576"/>
    <lineage>
        <taxon>Bacteria</taxon>
        <taxon>Pseudomonadati</taxon>
        <taxon>Pseudomonadota</taxon>
        <taxon>Gammaproteobacteria</taxon>
        <taxon>Chromatiales</taxon>
        <taxon>Chromatiaceae</taxon>
        <taxon>Rheinheimera</taxon>
    </lineage>
</organism>
<reference evidence="2 3" key="1">
    <citation type="submission" date="2022-11" db="EMBL/GenBank/DDBJ databases">
        <title>Viruses from the air-sea interface of a natural surface slick.</title>
        <authorList>
            <person name="Rahlff J."/>
            <person name="Holmfeldt K."/>
        </authorList>
    </citation>
    <scope>NUCLEOTIDE SEQUENCE [LARGE SCALE GENOMIC DNA]</scope>
    <source>
        <strain evidence="2 3">SMS4</strain>
    </source>
</reference>
<keyword evidence="3" id="KW-1185">Reference proteome</keyword>
<dbReference type="Pfam" id="PF22296">
    <property type="entry name" value="bAvd"/>
    <property type="match status" value="1"/>
</dbReference>
<dbReference type="NCBIfam" id="TIGR02436">
    <property type="entry name" value="four helix bundle protein"/>
    <property type="match status" value="1"/>
</dbReference>
<evidence type="ECO:0000313" key="3">
    <source>
        <dbReference type="Proteomes" id="UP001231109"/>
    </source>
</evidence>
<dbReference type="Gene3D" id="1.20.1440.60">
    <property type="entry name" value="23S rRNA-intervening sequence"/>
    <property type="match status" value="1"/>
</dbReference>
<dbReference type="EMBL" id="JAPJDZ010000045">
    <property type="protein sequence ID" value="MDP5137337.1"/>
    <property type="molecule type" value="Genomic_DNA"/>
</dbReference>
<protein>
    <submittedName>
        <fullName evidence="2">Four helix bundle protein</fullName>
    </submittedName>
</protein>
<dbReference type="SUPFAM" id="SSF158446">
    <property type="entry name" value="IVS-encoded protein-like"/>
    <property type="match status" value="1"/>
</dbReference>
<feature type="domain" description="bAvd-like" evidence="1">
    <location>
        <begin position="20"/>
        <end position="120"/>
    </location>
</feature>
<evidence type="ECO:0000313" key="2">
    <source>
        <dbReference type="EMBL" id="MDP5137337.1"/>
    </source>
</evidence>
<dbReference type="InterPro" id="IPR036583">
    <property type="entry name" value="23S_rRNA_IVS_sf"/>
</dbReference>